<evidence type="ECO:0000313" key="2">
    <source>
        <dbReference type="Proteomes" id="UP001500886"/>
    </source>
</evidence>
<dbReference type="EMBL" id="BAAASL010000033">
    <property type="protein sequence ID" value="GAA2725976.1"/>
    <property type="molecule type" value="Genomic_DNA"/>
</dbReference>
<keyword evidence="2" id="KW-1185">Reference proteome</keyword>
<organism evidence="1 2">
    <name type="scientific">Streptomyces luteosporeus</name>
    <dbReference type="NCBI Taxonomy" id="173856"/>
    <lineage>
        <taxon>Bacteria</taxon>
        <taxon>Bacillati</taxon>
        <taxon>Actinomycetota</taxon>
        <taxon>Actinomycetes</taxon>
        <taxon>Kitasatosporales</taxon>
        <taxon>Streptomycetaceae</taxon>
        <taxon>Streptomyces</taxon>
    </lineage>
</organism>
<reference evidence="2" key="1">
    <citation type="journal article" date="2019" name="Int. J. Syst. Evol. Microbiol.">
        <title>The Global Catalogue of Microorganisms (GCM) 10K type strain sequencing project: providing services to taxonomists for standard genome sequencing and annotation.</title>
        <authorList>
            <consortium name="The Broad Institute Genomics Platform"/>
            <consortium name="The Broad Institute Genome Sequencing Center for Infectious Disease"/>
            <person name="Wu L."/>
            <person name="Ma J."/>
        </authorList>
    </citation>
    <scope>NUCLEOTIDE SEQUENCE [LARGE SCALE GENOMIC DNA]</scope>
    <source>
        <strain evidence="2">JCM 4542</strain>
    </source>
</reference>
<name>A0ABP6GR47_9ACTN</name>
<dbReference type="RefSeq" id="WP_344439891.1">
    <property type="nucleotide sequence ID" value="NZ_BAAASL010000033.1"/>
</dbReference>
<gene>
    <name evidence="1" type="ORF">GCM10010315_59210</name>
</gene>
<protein>
    <submittedName>
        <fullName evidence="1">Uncharacterized protein</fullName>
    </submittedName>
</protein>
<accession>A0ABP6GR47</accession>
<dbReference type="Proteomes" id="UP001500886">
    <property type="component" value="Unassembled WGS sequence"/>
</dbReference>
<comment type="caution">
    <text evidence="1">The sequence shown here is derived from an EMBL/GenBank/DDBJ whole genome shotgun (WGS) entry which is preliminary data.</text>
</comment>
<proteinExistence type="predicted"/>
<evidence type="ECO:0000313" key="1">
    <source>
        <dbReference type="EMBL" id="GAA2725976.1"/>
    </source>
</evidence>
<sequence>MTVQHAEHDGPLIPKPPLTLPALRQAVAAVAPSRLPEFFEDMQNAFVQAGEEGRVVPIRMFYRRWGVVVEIERHPMTARRLHEAERAVDSEHAAVRDQAIREVGEIVRAAHREVEGG</sequence>